<reference evidence="3 4" key="1">
    <citation type="submission" date="2019-05" db="EMBL/GenBank/DDBJ databases">
        <title>Another draft genome of Portunus trituberculatus and its Hox gene families provides insights of decapod evolution.</title>
        <authorList>
            <person name="Jeong J.-H."/>
            <person name="Song I."/>
            <person name="Kim S."/>
            <person name="Choi T."/>
            <person name="Kim D."/>
            <person name="Ryu S."/>
            <person name="Kim W."/>
        </authorList>
    </citation>
    <scope>NUCLEOTIDE SEQUENCE [LARGE SCALE GENOMIC DNA]</scope>
    <source>
        <tissue evidence="3">Muscle</tissue>
    </source>
</reference>
<organism evidence="3 4">
    <name type="scientific">Portunus trituberculatus</name>
    <name type="common">Swimming crab</name>
    <name type="synonym">Neptunus trituberculatus</name>
    <dbReference type="NCBI Taxonomy" id="210409"/>
    <lineage>
        <taxon>Eukaryota</taxon>
        <taxon>Metazoa</taxon>
        <taxon>Ecdysozoa</taxon>
        <taxon>Arthropoda</taxon>
        <taxon>Crustacea</taxon>
        <taxon>Multicrustacea</taxon>
        <taxon>Malacostraca</taxon>
        <taxon>Eumalacostraca</taxon>
        <taxon>Eucarida</taxon>
        <taxon>Decapoda</taxon>
        <taxon>Pleocyemata</taxon>
        <taxon>Brachyura</taxon>
        <taxon>Eubrachyura</taxon>
        <taxon>Portunoidea</taxon>
        <taxon>Portunidae</taxon>
        <taxon>Portuninae</taxon>
        <taxon>Portunus</taxon>
    </lineage>
</organism>
<dbReference type="EMBL" id="VSRR010066504">
    <property type="protein sequence ID" value="MPC84815.1"/>
    <property type="molecule type" value="Genomic_DNA"/>
</dbReference>
<dbReference type="GO" id="GO:0042073">
    <property type="term" value="P:intraciliary transport"/>
    <property type="evidence" value="ECO:0007669"/>
    <property type="project" value="TreeGrafter"/>
</dbReference>
<dbReference type="InterPro" id="IPR055458">
    <property type="entry name" value="IFT52_GIFT"/>
</dbReference>
<protein>
    <submittedName>
        <fullName evidence="3">Intraflagellar transport protein 52</fullName>
    </submittedName>
</protein>
<feature type="domain" description="IFT52 GIFT" evidence="2">
    <location>
        <begin position="1"/>
        <end position="36"/>
    </location>
</feature>
<dbReference type="Pfam" id="PF23355">
    <property type="entry name" value="IFT52_GIFT"/>
    <property type="match status" value="1"/>
</dbReference>
<gene>
    <name evidence="3" type="primary">Ift52_1</name>
    <name evidence="3" type="ORF">E2C01_079565</name>
</gene>
<keyword evidence="3" id="KW-0966">Cell projection</keyword>
<name>A0A5B7IQN0_PORTR</name>
<dbReference type="GO" id="GO:0005929">
    <property type="term" value="C:cilium"/>
    <property type="evidence" value="ECO:0007669"/>
    <property type="project" value="TreeGrafter"/>
</dbReference>
<dbReference type="PANTHER" id="PTHR12969:SF7">
    <property type="entry name" value="INTRAFLAGELLAR TRANSPORT PROTEIN 52 HOMOLOG"/>
    <property type="match status" value="1"/>
</dbReference>
<dbReference type="AlphaFoldDB" id="A0A5B7IQN0"/>
<evidence type="ECO:0000313" key="4">
    <source>
        <dbReference type="Proteomes" id="UP000324222"/>
    </source>
</evidence>
<evidence type="ECO:0000259" key="1">
    <source>
        <dbReference type="Pfam" id="PF23352"/>
    </source>
</evidence>
<dbReference type="InterPro" id="IPR039975">
    <property type="entry name" value="IFT52"/>
</dbReference>
<dbReference type="InterPro" id="IPR055460">
    <property type="entry name" value="IFT52_central"/>
</dbReference>
<evidence type="ECO:0000259" key="2">
    <source>
        <dbReference type="Pfam" id="PF23355"/>
    </source>
</evidence>
<sequence>MLCDQYLDREENSKIKDVVFQFLTAKDFKLNQIDADDPEISDYNMTPDVACLAENLRTCLQESEEVPTDYTQLFHTQVL</sequence>
<dbReference type="Pfam" id="PF23352">
    <property type="entry name" value="IFT52_central"/>
    <property type="match status" value="1"/>
</dbReference>
<proteinExistence type="predicted"/>
<dbReference type="GO" id="GO:0030992">
    <property type="term" value="C:intraciliary transport particle B"/>
    <property type="evidence" value="ECO:0007669"/>
    <property type="project" value="TreeGrafter"/>
</dbReference>
<keyword evidence="3" id="KW-0969">Cilium</keyword>
<evidence type="ECO:0000313" key="3">
    <source>
        <dbReference type="EMBL" id="MPC84815.1"/>
    </source>
</evidence>
<dbReference type="OrthoDB" id="10259368at2759"/>
<comment type="caution">
    <text evidence="3">The sequence shown here is derived from an EMBL/GenBank/DDBJ whole genome shotgun (WGS) entry which is preliminary data.</text>
</comment>
<dbReference type="GO" id="GO:0060271">
    <property type="term" value="P:cilium assembly"/>
    <property type="evidence" value="ECO:0007669"/>
    <property type="project" value="TreeGrafter"/>
</dbReference>
<keyword evidence="3" id="KW-0282">Flagellum</keyword>
<keyword evidence="4" id="KW-1185">Reference proteome</keyword>
<dbReference type="GO" id="GO:0005814">
    <property type="term" value="C:centriole"/>
    <property type="evidence" value="ECO:0007669"/>
    <property type="project" value="TreeGrafter"/>
</dbReference>
<dbReference type="Proteomes" id="UP000324222">
    <property type="component" value="Unassembled WGS sequence"/>
</dbReference>
<accession>A0A5B7IQN0</accession>
<dbReference type="PANTHER" id="PTHR12969">
    <property type="entry name" value="NGD5/OSM-6/IFT52"/>
    <property type="match status" value="1"/>
</dbReference>
<feature type="domain" description="IFT52 central" evidence="1">
    <location>
        <begin position="52"/>
        <end position="78"/>
    </location>
</feature>